<dbReference type="Gene3D" id="3.90.180.10">
    <property type="entry name" value="Medium-chain alcohol dehydrogenases, catalytic domain"/>
    <property type="match status" value="1"/>
</dbReference>
<accession>A0A327Z9S6</accession>
<keyword evidence="3" id="KW-1185">Reference proteome</keyword>
<dbReference type="SMART" id="SM00829">
    <property type="entry name" value="PKS_ER"/>
    <property type="match status" value="1"/>
</dbReference>
<dbReference type="InterPro" id="IPR020843">
    <property type="entry name" value="ER"/>
</dbReference>
<protein>
    <submittedName>
        <fullName evidence="2">NADPH:quinone reductase-like Zn-dependent oxidoreductase</fullName>
    </submittedName>
</protein>
<evidence type="ECO:0000313" key="2">
    <source>
        <dbReference type="EMBL" id="RAK28261.1"/>
    </source>
</evidence>
<reference evidence="2 3" key="1">
    <citation type="submission" date="2018-06" db="EMBL/GenBank/DDBJ databases">
        <title>Genomic Encyclopedia of Type Strains, Phase III (KMG-III): the genomes of soil and plant-associated and newly described type strains.</title>
        <authorList>
            <person name="Whitman W."/>
        </authorList>
    </citation>
    <scope>NUCLEOTIDE SEQUENCE [LARGE SCALE GENOMIC DNA]</scope>
    <source>
        <strain evidence="2 3">CGMCC 4.7090</strain>
    </source>
</reference>
<organism evidence="2 3">
    <name type="scientific">Actinoplanes lutulentus</name>
    <dbReference type="NCBI Taxonomy" id="1287878"/>
    <lineage>
        <taxon>Bacteria</taxon>
        <taxon>Bacillati</taxon>
        <taxon>Actinomycetota</taxon>
        <taxon>Actinomycetes</taxon>
        <taxon>Micromonosporales</taxon>
        <taxon>Micromonosporaceae</taxon>
        <taxon>Actinoplanes</taxon>
    </lineage>
</organism>
<dbReference type="RefSeq" id="WP_111653358.1">
    <property type="nucleotide sequence ID" value="NZ_JACHWI010000002.1"/>
</dbReference>
<proteinExistence type="predicted"/>
<dbReference type="Proteomes" id="UP000249341">
    <property type="component" value="Unassembled WGS sequence"/>
</dbReference>
<feature type="domain" description="Enoyl reductase (ER)" evidence="1">
    <location>
        <begin position="10"/>
        <end position="312"/>
    </location>
</feature>
<dbReference type="InterPro" id="IPR011032">
    <property type="entry name" value="GroES-like_sf"/>
</dbReference>
<dbReference type="InterPro" id="IPR036291">
    <property type="entry name" value="NAD(P)-bd_dom_sf"/>
</dbReference>
<dbReference type="GO" id="GO:0016491">
    <property type="term" value="F:oxidoreductase activity"/>
    <property type="evidence" value="ECO:0007669"/>
    <property type="project" value="InterPro"/>
</dbReference>
<dbReference type="PANTHER" id="PTHR44013">
    <property type="entry name" value="ZINC-TYPE ALCOHOL DEHYDROGENASE-LIKE PROTEIN C16A3.02C"/>
    <property type="match status" value="1"/>
</dbReference>
<name>A0A327Z9S6_9ACTN</name>
<dbReference type="Gene3D" id="3.40.50.720">
    <property type="entry name" value="NAD(P)-binding Rossmann-like Domain"/>
    <property type="match status" value="1"/>
</dbReference>
<evidence type="ECO:0000259" key="1">
    <source>
        <dbReference type="SMART" id="SM00829"/>
    </source>
</evidence>
<comment type="caution">
    <text evidence="2">The sequence shown here is derived from an EMBL/GenBank/DDBJ whole genome shotgun (WGS) entry which is preliminary data.</text>
</comment>
<dbReference type="AlphaFoldDB" id="A0A327Z9S6"/>
<dbReference type="OrthoDB" id="3175656at2"/>
<dbReference type="EMBL" id="QLMJ01000020">
    <property type="protein sequence ID" value="RAK28261.1"/>
    <property type="molecule type" value="Genomic_DNA"/>
</dbReference>
<dbReference type="Pfam" id="PF13602">
    <property type="entry name" value="ADH_zinc_N_2"/>
    <property type="match status" value="1"/>
</dbReference>
<dbReference type="SUPFAM" id="SSF51735">
    <property type="entry name" value="NAD(P)-binding Rossmann-fold domains"/>
    <property type="match status" value="1"/>
</dbReference>
<dbReference type="CDD" id="cd05289">
    <property type="entry name" value="MDR_like_2"/>
    <property type="match status" value="1"/>
</dbReference>
<sequence>MKAVVASDYGPPEGFTLADVETPLPGPGQIQVKVRAAALNPVDLTVVAGGLAELTFPHVLGNDFAGTVTAIGPGVTGFQQGGFKPGDEVFGHAMPRALRAIAGRGKPSLGTGTLAEFVVVEADTPFIAHRPPSLPAAEAAALGTAGLTARAVAITAAVTPGERVLVIGATGGVGTTLLPLLSHAHAIATGHPADETLLRKLGATETMGYAQYPPNIDVALNLALPSDQLADVARVIRPGGRLFTITFPFPRQEWIARDDVEFRLILDSEGTLGGAAELTELRATIAHTYALAEGPEAYRDLAHRHSVGKLVIAMP</sequence>
<dbReference type="InterPro" id="IPR052733">
    <property type="entry name" value="Chloroplast_QOR"/>
</dbReference>
<dbReference type="Pfam" id="PF08240">
    <property type="entry name" value="ADH_N"/>
    <property type="match status" value="1"/>
</dbReference>
<dbReference type="PANTHER" id="PTHR44013:SF1">
    <property type="entry name" value="ZINC-TYPE ALCOHOL DEHYDROGENASE-LIKE PROTEIN C16A3.02C"/>
    <property type="match status" value="1"/>
</dbReference>
<evidence type="ECO:0000313" key="3">
    <source>
        <dbReference type="Proteomes" id="UP000249341"/>
    </source>
</evidence>
<dbReference type="InterPro" id="IPR013154">
    <property type="entry name" value="ADH-like_N"/>
</dbReference>
<dbReference type="SUPFAM" id="SSF50129">
    <property type="entry name" value="GroES-like"/>
    <property type="match status" value="1"/>
</dbReference>
<gene>
    <name evidence="2" type="ORF">B0I29_12028</name>
</gene>